<feature type="region of interest" description="Disordered" evidence="1">
    <location>
        <begin position="42"/>
        <end position="63"/>
    </location>
</feature>
<feature type="transmembrane region" description="Helical" evidence="2">
    <location>
        <begin position="12"/>
        <end position="33"/>
    </location>
</feature>
<dbReference type="EMBL" id="LIZY01000012">
    <property type="protein sequence ID" value="KPJ64690.1"/>
    <property type="molecule type" value="Genomic_DNA"/>
</dbReference>
<keyword evidence="2" id="KW-1133">Transmembrane helix</keyword>
<dbReference type="PATRIC" id="fig|1704032.3.peg.1072"/>
<gene>
    <name evidence="3" type="ORF">AMK68_00925</name>
</gene>
<evidence type="ECO:0000313" key="4">
    <source>
        <dbReference type="Proteomes" id="UP000052020"/>
    </source>
</evidence>
<name>A0A0S7XQB0_9BACT</name>
<accession>A0A0S7XQB0</accession>
<organism evidence="3 4">
    <name type="scientific">candidate division KD3-62 bacterium DG_56</name>
    <dbReference type="NCBI Taxonomy" id="1704032"/>
    <lineage>
        <taxon>Bacteria</taxon>
        <taxon>candidate division KD3-62</taxon>
    </lineage>
</organism>
<evidence type="ECO:0000256" key="1">
    <source>
        <dbReference type="SAM" id="MobiDB-lite"/>
    </source>
</evidence>
<evidence type="ECO:0000256" key="2">
    <source>
        <dbReference type="SAM" id="Phobius"/>
    </source>
</evidence>
<dbReference type="AlphaFoldDB" id="A0A0S7XQB0"/>
<comment type="caution">
    <text evidence="3">The sequence shown here is derived from an EMBL/GenBank/DDBJ whole genome shotgun (WGS) entry which is preliminary data.</text>
</comment>
<dbReference type="Proteomes" id="UP000052020">
    <property type="component" value="Unassembled WGS sequence"/>
</dbReference>
<keyword evidence="2" id="KW-0472">Membrane</keyword>
<sequence length="109" mass="11526">MVEVAPLAVSAILRLLVTLAVVALLALLVWAIIRAVVTSGRAAASTPPPGAPSSAQPRSQEPVIDVTATQPTSELAEVIRENNRLLREILEELRRRPEGPPPGSSEHLG</sequence>
<evidence type="ECO:0000313" key="3">
    <source>
        <dbReference type="EMBL" id="KPJ64690.1"/>
    </source>
</evidence>
<proteinExistence type="predicted"/>
<keyword evidence="2" id="KW-0812">Transmembrane</keyword>
<protein>
    <submittedName>
        <fullName evidence="3">Uncharacterized protein</fullName>
    </submittedName>
</protein>
<reference evidence="3 4" key="1">
    <citation type="journal article" date="2015" name="Microbiome">
        <title>Genomic resolution of linkages in carbon, nitrogen, and sulfur cycling among widespread estuary sediment bacteria.</title>
        <authorList>
            <person name="Baker B.J."/>
            <person name="Lazar C.S."/>
            <person name="Teske A.P."/>
            <person name="Dick G.J."/>
        </authorList>
    </citation>
    <scope>NUCLEOTIDE SEQUENCE [LARGE SCALE GENOMIC DNA]</scope>
    <source>
        <strain evidence="3">DG_56</strain>
    </source>
</reference>